<name>A0A0R3Q703_9BILA</name>
<accession>A0A0R3Q703</accession>
<keyword evidence="2" id="KW-1185">Reference proteome</keyword>
<protein>
    <submittedName>
        <fullName evidence="3">Transposase</fullName>
    </submittedName>
</protein>
<reference evidence="3" key="1">
    <citation type="submission" date="2017-02" db="UniProtKB">
        <authorList>
            <consortium name="WormBaseParasite"/>
        </authorList>
    </citation>
    <scope>IDENTIFICATION</scope>
</reference>
<reference evidence="1 2" key="2">
    <citation type="submission" date="2018-11" db="EMBL/GenBank/DDBJ databases">
        <authorList>
            <consortium name="Pathogen Informatics"/>
        </authorList>
    </citation>
    <scope>NUCLEOTIDE SEQUENCE [LARGE SCALE GENOMIC DNA]</scope>
</reference>
<dbReference type="WBParaSite" id="BTMF_0000210701-mRNA-1">
    <property type="protein sequence ID" value="BTMF_0000210701-mRNA-1"/>
    <property type="gene ID" value="BTMF_0000210701"/>
</dbReference>
<organism evidence="3">
    <name type="scientific">Brugia timori</name>
    <dbReference type="NCBI Taxonomy" id="42155"/>
    <lineage>
        <taxon>Eukaryota</taxon>
        <taxon>Metazoa</taxon>
        <taxon>Ecdysozoa</taxon>
        <taxon>Nematoda</taxon>
        <taxon>Chromadorea</taxon>
        <taxon>Rhabditida</taxon>
        <taxon>Spirurina</taxon>
        <taxon>Spiruromorpha</taxon>
        <taxon>Filarioidea</taxon>
        <taxon>Onchocercidae</taxon>
        <taxon>Brugia</taxon>
    </lineage>
</organism>
<dbReference type="Proteomes" id="UP000280834">
    <property type="component" value="Unassembled WGS sequence"/>
</dbReference>
<evidence type="ECO:0000313" key="3">
    <source>
        <dbReference type="WBParaSite" id="BTMF_0000210701-mRNA-1"/>
    </source>
</evidence>
<gene>
    <name evidence="1" type="ORF">BTMF_LOCUS1435</name>
</gene>
<proteinExistence type="predicted"/>
<dbReference type="EMBL" id="UZAG01001040">
    <property type="protein sequence ID" value="VDO10235.1"/>
    <property type="molecule type" value="Genomic_DNA"/>
</dbReference>
<evidence type="ECO:0000313" key="2">
    <source>
        <dbReference type="Proteomes" id="UP000280834"/>
    </source>
</evidence>
<dbReference type="STRING" id="42155.A0A0R3Q703"/>
<dbReference type="AlphaFoldDB" id="A0A0R3Q703"/>
<sequence length="66" mass="7831">MIAQFDISTINDDALLINTYKLMKPERQEKLLEQQLELDEEVRLLDMFDKDFLDDMKFSDSMPKSS</sequence>
<evidence type="ECO:0000313" key="1">
    <source>
        <dbReference type="EMBL" id="VDO10235.1"/>
    </source>
</evidence>